<evidence type="ECO:0000256" key="1">
    <source>
        <dbReference type="ARBA" id="ARBA00004876"/>
    </source>
</evidence>
<dbReference type="GO" id="GO:0006535">
    <property type="term" value="P:cysteine biosynthetic process from serine"/>
    <property type="evidence" value="ECO:0007669"/>
    <property type="project" value="InterPro"/>
</dbReference>
<dbReference type="EC" id="2.3.1.30" evidence="3"/>
<feature type="region of interest" description="Disordered" evidence="7">
    <location>
        <begin position="65"/>
        <end position="85"/>
    </location>
</feature>
<dbReference type="CDD" id="cd03354">
    <property type="entry name" value="LbH_SAT"/>
    <property type="match status" value="1"/>
</dbReference>
<dbReference type="Pfam" id="PF00132">
    <property type="entry name" value="Hexapep"/>
    <property type="match status" value="1"/>
</dbReference>
<dbReference type="InterPro" id="IPR010493">
    <property type="entry name" value="Ser_AcTrfase_N"/>
</dbReference>
<keyword evidence="4" id="KW-0028">Amino-acid biosynthesis</keyword>
<organism evidence="9 10">
    <name type="scientific">Prymnesium parvum</name>
    <name type="common">Toxic golden alga</name>
    <dbReference type="NCBI Taxonomy" id="97485"/>
    <lineage>
        <taxon>Eukaryota</taxon>
        <taxon>Haptista</taxon>
        <taxon>Haptophyta</taxon>
        <taxon>Prymnesiophyceae</taxon>
        <taxon>Prymnesiales</taxon>
        <taxon>Prymnesiaceae</taxon>
        <taxon>Prymnesium</taxon>
    </lineage>
</organism>
<protein>
    <recommendedName>
        <fullName evidence="3">serine O-acetyltransferase</fullName>
        <ecNumber evidence="3">2.3.1.30</ecNumber>
    </recommendedName>
</protein>
<dbReference type="InterPro" id="IPR001451">
    <property type="entry name" value="Hexapep"/>
</dbReference>
<evidence type="ECO:0000256" key="5">
    <source>
        <dbReference type="ARBA" id="ARBA00022679"/>
    </source>
</evidence>
<evidence type="ECO:0000256" key="6">
    <source>
        <dbReference type="ARBA" id="ARBA00023315"/>
    </source>
</evidence>
<comment type="caution">
    <text evidence="9">The sequence shown here is derived from an EMBL/GenBank/DDBJ whole genome shotgun (WGS) entry which is preliminary data.</text>
</comment>
<feature type="domain" description="Serine acetyltransferase N-terminal" evidence="8">
    <location>
        <begin position="135"/>
        <end position="256"/>
    </location>
</feature>
<dbReference type="SMART" id="SM00971">
    <property type="entry name" value="SATase_N"/>
    <property type="match status" value="1"/>
</dbReference>
<dbReference type="GO" id="GO:0005737">
    <property type="term" value="C:cytoplasm"/>
    <property type="evidence" value="ECO:0007669"/>
    <property type="project" value="InterPro"/>
</dbReference>
<name>A0AB34JDB1_PRYPA</name>
<keyword evidence="5" id="KW-0808">Transferase</keyword>
<evidence type="ECO:0000256" key="7">
    <source>
        <dbReference type="SAM" id="MobiDB-lite"/>
    </source>
</evidence>
<keyword evidence="10" id="KW-1185">Reference proteome</keyword>
<evidence type="ECO:0000256" key="3">
    <source>
        <dbReference type="ARBA" id="ARBA00013266"/>
    </source>
</evidence>
<dbReference type="GO" id="GO:0009001">
    <property type="term" value="F:serine O-acetyltransferase activity"/>
    <property type="evidence" value="ECO:0007669"/>
    <property type="project" value="UniProtKB-EC"/>
</dbReference>
<dbReference type="Pfam" id="PF06426">
    <property type="entry name" value="SATase_N"/>
    <property type="match status" value="1"/>
</dbReference>
<dbReference type="EMBL" id="JBGBPQ010000010">
    <property type="protein sequence ID" value="KAL1518978.1"/>
    <property type="molecule type" value="Genomic_DNA"/>
</dbReference>
<dbReference type="InterPro" id="IPR045304">
    <property type="entry name" value="LbH_SAT"/>
</dbReference>
<sequence length="427" mass="45338">MPSVLPFLPPAAVTQIPLQAAFSTLLRARSITTRALASRPSSFHSALKPWQTRAQLAGRTVRQVGSSASSLAHSMPPTQRAGVSGSMVVPPPPVPNLAKSTDSFSGAELPFEEKFRHFSFTKSTDAEVAEMSAFVFDNLYEEALQMARSPLTEEMARRCILDRTCLVDSLSTTLAAKLAPTDLPGARGRQGSQPVAPLLRCKHEGYLRDTIRAAISRRHVLRAVVSDIVKSFNVDPCADGLLQPALFFKGFHALTTYRVAHVIWNAGGPGNAAAALMLQSRAAEIFDVDIHPAAVIGNGVMFDHASGIVIGGTAVMGNDLYVLHGVTLGATGKPTGGSKRHPTIGDRVVIGAGSTILGDITVGDGCVVGANALVTKSVPAGGTVVGVNKIMQKQNETRESSAGIYGHDYRMAVRGLRKEDWAMQWVP</sequence>
<dbReference type="PANTHER" id="PTHR42811">
    <property type="entry name" value="SERINE ACETYLTRANSFERASE"/>
    <property type="match status" value="1"/>
</dbReference>
<dbReference type="SUPFAM" id="SSF51161">
    <property type="entry name" value="Trimeric LpxA-like enzymes"/>
    <property type="match status" value="1"/>
</dbReference>
<evidence type="ECO:0000313" key="9">
    <source>
        <dbReference type="EMBL" id="KAL1518978.1"/>
    </source>
</evidence>
<evidence type="ECO:0000256" key="2">
    <source>
        <dbReference type="ARBA" id="ARBA00007274"/>
    </source>
</evidence>
<reference evidence="9 10" key="1">
    <citation type="journal article" date="2024" name="Science">
        <title>Giant polyketide synthase enzymes in the biosynthesis of giant marine polyether toxins.</title>
        <authorList>
            <person name="Fallon T.R."/>
            <person name="Shende V.V."/>
            <person name="Wierzbicki I.H."/>
            <person name="Pendleton A.L."/>
            <person name="Watervoot N.F."/>
            <person name="Auber R.P."/>
            <person name="Gonzalez D.J."/>
            <person name="Wisecaver J.H."/>
            <person name="Moore B.S."/>
        </authorList>
    </citation>
    <scope>NUCLEOTIDE SEQUENCE [LARGE SCALE GENOMIC DNA]</scope>
    <source>
        <strain evidence="9 10">12B1</strain>
    </source>
</reference>
<dbReference type="Proteomes" id="UP001515480">
    <property type="component" value="Unassembled WGS sequence"/>
</dbReference>
<dbReference type="Gene3D" id="1.10.3130.10">
    <property type="entry name" value="serine acetyltransferase, domain 1"/>
    <property type="match status" value="1"/>
</dbReference>
<dbReference type="Gene3D" id="2.160.10.10">
    <property type="entry name" value="Hexapeptide repeat proteins"/>
    <property type="match status" value="1"/>
</dbReference>
<evidence type="ECO:0000256" key="4">
    <source>
        <dbReference type="ARBA" id="ARBA00022605"/>
    </source>
</evidence>
<comment type="pathway">
    <text evidence="1">Amino-acid biosynthesis; L-cysteine biosynthesis; L-cysteine from L-serine: step 1/2.</text>
</comment>
<dbReference type="InterPro" id="IPR042122">
    <property type="entry name" value="Ser_AcTrfase_N_sf"/>
</dbReference>
<proteinExistence type="inferred from homology"/>
<gene>
    <name evidence="9" type="ORF">AB1Y20_003247</name>
</gene>
<dbReference type="InterPro" id="IPR011004">
    <property type="entry name" value="Trimer_LpxA-like_sf"/>
</dbReference>
<evidence type="ECO:0000259" key="8">
    <source>
        <dbReference type="SMART" id="SM00971"/>
    </source>
</evidence>
<dbReference type="AlphaFoldDB" id="A0AB34JDB1"/>
<evidence type="ECO:0000313" key="10">
    <source>
        <dbReference type="Proteomes" id="UP001515480"/>
    </source>
</evidence>
<comment type="similarity">
    <text evidence="2">Belongs to the transferase hexapeptide repeat family.</text>
</comment>
<accession>A0AB34JDB1</accession>
<keyword evidence="6" id="KW-0012">Acyltransferase</keyword>